<dbReference type="GO" id="GO:0016020">
    <property type="term" value="C:membrane"/>
    <property type="evidence" value="ECO:0007669"/>
    <property type="project" value="UniProtKB-SubCell"/>
</dbReference>
<evidence type="ECO:0000256" key="1">
    <source>
        <dbReference type="ARBA" id="ARBA00004167"/>
    </source>
</evidence>
<reference evidence="9" key="1">
    <citation type="submission" date="2021-04" db="EMBL/GenBank/DDBJ databases">
        <authorList>
            <consortium name="Molecular Ecology Group"/>
        </authorList>
    </citation>
    <scope>NUCLEOTIDE SEQUENCE</scope>
</reference>
<sequence length="253" mass="29676">MNQILGAEHFVVYNYSISPAVDQILQRYQQDGLVTVLPWPVPTLDVHSYGQMAALNDCFYRNRNISRFVVVVDTDELIIPRNHFTWMELLDTISPEEHDVSALMHPSDPSRKRFKTTGSFDFRSSFFKISNITNWTEILSQFSFSDEEKSNIEKLKFLTLSQVWRGIKIFPEYRRTKYIARPEFVNVAGVHYVHSFVKNTGSVLVNDKLALVHHYRNYPKKSKVIMDTSILKFKNQLYPRLVQQCQRFPSIFK</sequence>
<evidence type="ECO:0000256" key="7">
    <source>
        <dbReference type="ARBA" id="ARBA00023136"/>
    </source>
</evidence>
<dbReference type="PANTHER" id="PTHR21461">
    <property type="entry name" value="GLYCOSYLTRANSFERASE FAMILY 92 PROTEIN"/>
    <property type="match status" value="1"/>
</dbReference>
<evidence type="ECO:0000256" key="2">
    <source>
        <dbReference type="ARBA" id="ARBA00007647"/>
    </source>
</evidence>
<evidence type="ECO:0000256" key="3">
    <source>
        <dbReference type="ARBA" id="ARBA00022676"/>
    </source>
</evidence>
<evidence type="ECO:0000313" key="9">
    <source>
        <dbReference type="EMBL" id="CAG5128737.1"/>
    </source>
</evidence>
<keyword evidence="4 8" id="KW-0808">Transferase</keyword>
<evidence type="ECO:0000313" key="10">
    <source>
        <dbReference type="Proteomes" id="UP000678393"/>
    </source>
</evidence>
<evidence type="ECO:0000256" key="8">
    <source>
        <dbReference type="RuleBase" id="RU366017"/>
    </source>
</evidence>
<keyword evidence="10" id="KW-1185">Reference proteome</keyword>
<keyword evidence="7" id="KW-0472">Membrane</keyword>
<dbReference type="AlphaFoldDB" id="A0A8S3ZH18"/>
<keyword evidence="3 8" id="KW-0328">Glycosyltransferase</keyword>
<dbReference type="GO" id="GO:0005737">
    <property type="term" value="C:cytoplasm"/>
    <property type="evidence" value="ECO:0007669"/>
    <property type="project" value="TreeGrafter"/>
</dbReference>
<protein>
    <recommendedName>
        <fullName evidence="8">Glycosyltransferase family 92 protein</fullName>
        <ecNumber evidence="8">2.4.1.-</ecNumber>
    </recommendedName>
</protein>
<comment type="subcellular location">
    <subcellularLocation>
        <location evidence="1">Membrane</location>
        <topology evidence="1">Single-pass membrane protein</topology>
    </subcellularLocation>
</comment>
<evidence type="ECO:0000256" key="4">
    <source>
        <dbReference type="ARBA" id="ARBA00022679"/>
    </source>
</evidence>
<comment type="caution">
    <text evidence="9">The sequence shown here is derived from an EMBL/GenBank/DDBJ whole genome shotgun (WGS) entry which is preliminary data.</text>
</comment>
<gene>
    <name evidence="9" type="ORF">CUNI_LOCUS14295</name>
</gene>
<name>A0A8S3ZH18_9EUPU</name>
<proteinExistence type="inferred from homology"/>
<dbReference type="OrthoDB" id="6232146at2759"/>
<dbReference type="InterPro" id="IPR008166">
    <property type="entry name" value="Glyco_transf_92"/>
</dbReference>
<keyword evidence="6" id="KW-1133">Transmembrane helix</keyword>
<dbReference type="EMBL" id="CAJHNH020003194">
    <property type="protein sequence ID" value="CAG5128737.1"/>
    <property type="molecule type" value="Genomic_DNA"/>
</dbReference>
<organism evidence="9 10">
    <name type="scientific">Candidula unifasciata</name>
    <dbReference type="NCBI Taxonomy" id="100452"/>
    <lineage>
        <taxon>Eukaryota</taxon>
        <taxon>Metazoa</taxon>
        <taxon>Spiralia</taxon>
        <taxon>Lophotrochozoa</taxon>
        <taxon>Mollusca</taxon>
        <taxon>Gastropoda</taxon>
        <taxon>Heterobranchia</taxon>
        <taxon>Euthyneura</taxon>
        <taxon>Panpulmonata</taxon>
        <taxon>Eupulmonata</taxon>
        <taxon>Stylommatophora</taxon>
        <taxon>Helicina</taxon>
        <taxon>Helicoidea</taxon>
        <taxon>Geomitridae</taxon>
        <taxon>Candidula</taxon>
    </lineage>
</organism>
<keyword evidence="5" id="KW-0812">Transmembrane</keyword>
<dbReference type="Pfam" id="PF01697">
    <property type="entry name" value="Glyco_transf_92"/>
    <property type="match status" value="1"/>
</dbReference>
<dbReference type="PANTHER" id="PTHR21461:SF69">
    <property type="entry name" value="GLYCOSYLTRANSFERASE FAMILY 92 PROTEIN"/>
    <property type="match status" value="1"/>
</dbReference>
<dbReference type="Proteomes" id="UP000678393">
    <property type="component" value="Unassembled WGS sequence"/>
</dbReference>
<evidence type="ECO:0000256" key="6">
    <source>
        <dbReference type="ARBA" id="ARBA00022989"/>
    </source>
</evidence>
<dbReference type="GO" id="GO:0016757">
    <property type="term" value="F:glycosyltransferase activity"/>
    <property type="evidence" value="ECO:0007669"/>
    <property type="project" value="UniProtKB-UniRule"/>
</dbReference>
<dbReference type="EC" id="2.4.1.-" evidence="8"/>
<evidence type="ECO:0000256" key="5">
    <source>
        <dbReference type="ARBA" id="ARBA00022692"/>
    </source>
</evidence>
<comment type="similarity">
    <text evidence="2 8">Belongs to the glycosyltransferase 92 family.</text>
</comment>
<accession>A0A8S3ZH18</accession>